<dbReference type="Proteomes" id="UP001374599">
    <property type="component" value="Unassembled WGS sequence"/>
</dbReference>
<name>A0ACB5UGI5_9FIRM</name>
<dbReference type="EMBL" id="BTPU01000010">
    <property type="protein sequence ID" value="GMQ61566.1"/>
    <property type="molecule type" value="Genomic_DNA"/>
</dbReference>
<proteinExistence type="predicted"/>
<comment type="caution">
    <text evidence="1">The sequence shown here is derived from an EMBL/GenBank/DDBJ whole genome shotgun (WGS) entry which is preliminary data.</text>
</comment>
<protein>
    <submittedName>
        <fullName evidence="1">Uncharacterized protein</fullName>
    </submittedName>
</protein>
<sequence length="202" mass="22881">MKFKLFLGIAMSVAVAFGGVSALAAPQNIVQQKPFSNDATPLSSVIVRQNGNAIEQSYDNGVTWENYTYKEANEFFNYDEYAEWVKTEKEAIQKLVEAGEWTQKQADEVISHYNEVLSQIKDGLIVSKRKNFNQDQVLFSLPEGMHTTGYRTVVYNGDTFKNFGPFETKEDFYNALKEYSDGQVTSGIMSQSDANDLLKKYE</sequence>
<organism evidence="1 2">
    <name type="scientific">Vallitalea maricola</name>
    <dbReference type="NCBI Taxonomy" id="3074433"/>
    <lineage>
        <taxon>Bacteria</taxon>
        <taxon>Bacillati</taxon>
        <taxon>Bacillota</taxon>
        <taxon>Clostridia</taxon>
        <taxon>Lachnospirales</taxon>
        <taxon>Vallitaleaceae</taxon>
        <taxon>Vallitalea</taxon>
    </lineage>
</organism>
<evidence type="ECO:0000313" key="1">
    <source>
        <dbReference type="EMBL" id="GMQ61566.1"/>
    </source>
</evidence>
<keyword evidence="2" id="KW-1185">Reference proteome</keyword>
<gene>
    <name evidence="1" type="ORF">AN2V17_07950</name>
</gene>
<reference evidence="1" key="1">
    <citation type="submission" date="2023-09" db="EMBL/GenBank/DDBJ databases">
        <title>Vallitalea sediminicola and Vallitalea maricola sp. nov., anaerobic bacteria isolated from marine sediment.</title>
        <authorList>
            <person name="Hirano S."/>
            <person name="Maeda A."/>
            <person name="Terahara T."/>
            <person name="Mori K."/>
            <person name="Hamada M."/>
            <person name="Matsumoto R."/>
            <person name="Kobayashi T."/>
        </authorList>
    </citation>
    <scope>NUCLEOTIDE SEQUENCE</scope>
    <source>
        <strain evidence="1">AN17-2</strain>
    </source>
</reference>
<accession>A0ACB5UGI5</accession>
<evidence type="ECO:0000313" key="2">
    <source>
        <dbReference type="Proteomes" id="UP001374599"/>
    </source>
</evidence>